<dbReference type="OrthoDB" id="2922289at2759"/>
<accession>A0A6G1L0G5</accession>
<reference evidence="1" key="1">
    <citation type="journal article" date="2020" name="Stud. Mycol.">
        <title>101 Dothideomycetes genomes: a test case for predicting lifestyles and emergence of pathogens.</title>
        <authorList>
            <person name="Haridas S."/>
            <person name="Albert R."/>
            <person name="Binder M."/>
            <person name="Bloem J."/>
            <person name="Labutti K."/>
            <person name="Salamov A."/>
            <person name="Andreopoulos B."/>
            <person name="Baker S."/>
            <person name="Barry K."/>
            <person name="Bills G."/>
            <person name="Bluhm B."/>
            <person name="Cannon C."/>
            <person name="Castanera R."/>
            <person name="Culley D."/>
            <person name="Daum C."/>
            <person name="Ezra D."/>
            <person name="Gonzalez J."/>
            <person name="Henrissat B."/>
            <person name="Kuo A."/>
            <person name="Liang C."/>
            <person name="Lipzen A."/>
            <person name="Lutzoni F."/>
            <person name="Magnuson J."/>
            <person name="Mondo S."/>
            <person name="Nolan M."/>
            <person name="Ohm R."/>
            <person name="Pangilinan J."/>
            <person name="Park H.-J."/>
            <person name="Ramirez L."/>
            <person name="Alfaro M."/>
            <person name="Sun H."/>
            <person name="Tritt A."/>
            <person name="Yoshinaga Y."/>
            <person name="Zwiers L.-H."/>
            <person name="Turgeon B."/>
            <person name="Goodwin S."/>
            <person name="Spatafora J."/>
            <person name="Crous P."/>
            <person name="Grigoriev I."/>
        </authorList>
    </citation>
    <scope>NUCLEOTIDE SEQUENCE</scope>
    <source>
        <strain evidence="1">CBS 116005</strain>
    </source>
</reference>
<dbReference type="EMBL" id="ML995881">
    <property type="protein sequence ID" value="KAF2765908.1"/>
    <property type="molecule type" value="Genomic_DNA"/>
</dbReference>
<protein>
    <submittedName>
        <fullName evidence="1">Uncharacterized protein</fullName>
    </submittedName>
</protein>
<gene>
    <name evidence="1" type="ORF">EJ03DRAFT_318585</name>
</gene>
<dbReference type="AlphaFoldDB" id="A0A6G1L0G5"/>
<name>A0A6G1L0G5_9PEZI</name>
<evidence type="ECO:0000313" key="1">
    <source>
        <dbReference type="EMBL" id="KAF2765908.1"/>
    </source>
</evidence>
<proteinExistence type="predicted"/>
<sequence>MASYTYELIEMGDDAHGLGCKCCRFQSGLDLPTPKKLSTDEIKKLGLQFSTSIIKDWVQLNCTIKRFESTIQKRWLKKSLKQRKEILLTAWPNMSKEHRPDFAALRNIKRAAYTPRSRTIPSAAYLWPYINLEDLVQPNPMVLFISSRGREFPDAFIAGDVENAHLGKGWLSALPASGLIMQFVSQRTPRSYGSLIDVASKPKRSAFGCDPIIGLLGLEVQAGIYDFLLKCAKLILHDIQPPQLKLAPHQSQLSLSVAKTSQWLSLTGQMREAPYRAPQKLDFERLRELVACRRASAEDHVWLLREDPAYFIDALKENVEHDYKLFHRRLDDDVWGAAASDLVGEAFTYLLYWHRIHELLQKLPPIESQLKQACPHTARLSSAHEKIWAELDELTSMLPYDLPVSRLTSGLPCSPRLRHRYPVATATNLDELWCMRLGRSEAETRVDNLFRAVTDSREQRLHPLHLCVQEAQYMLDTDPESSSLLDPWVLGHFEDLALLSELQQSISSFKPWSSGWRSGKVNQSKTVTDALNSLLRLEEKLVITLKACVDYPLEGPSSVCWQYPAEKTPTEERIEQMRHAEDHLDWFWDSAEEVVMILSGLKLSRILKKRTLQPRKLNRTPRWVQLVRKVVPKPSLPVESLAVGGSTIYPQTEFETCSTSKPKTKVKTRGAPSEGTAMLQRVADEAEPVQPRARPIKTVQVSRRIHQTFRALLPLPSAEYHQRSEISWDDLLRAMDGVGMEPEKLYGSVWVFRPKSGCDVASRSIQFHEPKEVRRGSKIPSRMVRVFGRRMKYTLGWEAGMFVGA</sequence>
<organism evidence="1 2">
    <name type="scientific">Teratosphaeria nubilosa</name>
    <dbReference type="NCBI Taxonomy" id="161662"/>
    <lineage>
        <taxon>Eukaryota</taxon>
        <taxon>Fungi</taxon>
        <taxon>Dikarya</taxon>
        <taxon>Ascomycota</taxon>
        <taxon>Pezizomycotina</taxon>
        <taxon>Dothideomycetes</taxon>
        <taxon>Dothideomycetidae</taxon>
        <taxon>Mycosphaerellales</taxon>
        <taxon>Teratosphaeriaceae</taxon>
        <taxon>Teratosphaeria</taxon>
    </lineage>
</organism>
<dbReference type="PANTHER" id="PTHR40788">
    <property type="entry name" value="CLR5 DOMAIN-CONTAINING PROTEIN-RELATED"/>
    <property type="match status" value="1"/>
</dbReference>
<dbReference type="PANTHER" id="PTHR40788:SF2">
    <property type="entry name" value="CLR5 DOMAIN-CONTAINING PROTEIN"/>
    <property type="match status" value="1"/>
</dbReference>
<keyword evidence="2" id="KW-1185">Reference proteome</keyword>
<dbReference type="Proteomes" id="UP000799436">
    <property type="component" value="Unassembled WGS sequence"/>
</dbReference>
<evidence type="ECO:0000313" key="2">
    <source>
        <dbReference type="Proteomes" id="UP000799436"/>
    </source>
</evidence>